<accession>A0A1V1P4W4</accession>
<dbReference type="Gene3D" id="1.10.1330.10">
    <property type="entry name" value="Dockerin domain"/>
    <property type="match status" value="1"/>
</dbReference>
<dbReference type="GO" id="GO:0000272">
    <property type="term" value="P:polysaccharide catabolic process"/>
    <property type="evidence" value="ECO:0007669"/>
    <property type="project" value="InterPro"/>
</dbReference>
<sequence>MPDNGEYYAITSDSGGYAIPVTTGTYKLLFSGNDLADMSFFVTVKDKSILLDYKVDNIGVIRDINNNSKIELADLIMGLRIISGNTPVSGVNLDADVDGDSRIGMEEILYLLKIIGL</sequence>
<gene>
    <name evidence="1" type="ORF">OMM_09260</name>
</gene>
<dbReference type="EMBL" id="ATBP01000547">
    <property type="protein sequence ID" value="ETR69833.1"/>
    <property type="molecule type" value="Genomic_DNA"/>
</dbReference>
<evidence type="ECO:0000313" key="2">
    <source>
        <dbReference type="Proteomes" id="UP000189670"/>
    </source>
</evidence>
<comment type="caution">
    <text evidence="1">The sequence shown here is derived from an EMBL/GenBank/DDBJ whole genome shotgun (WGS) entry which is preliminary data.</text>
</comment>
<reference evidence="2" key="1">
    <citation type="submission" date="2012-11" db="EMBL/GenBank/DDBJ databases">
        <authorList>
            <person name="Lucero-Rivera Y.E."/>
            <person name="Tovar-Ramirez D."/>
        </authorList>
    </citation>
    <scope>NUCLEOTIDE SEQUENCE [LARGE SCALE GENOMIC DNA]</scope>
    <source>
        <strain evidence="2">Araruama</strain>
    </source>
</reference>
<organism evidence="1 2">
    <name type="scientific">Candidatus Magnetoglobus multicellularis str. Araruama</name>
    <dbReference type="NCBI Taxonomy" id="890399"/>
    <lineage>
        <taxon>Bacteria</taxon>
        <taxon>Pseudomonadati</taxon>
        <taxon>Thermodesulfobacteriota</taxon>
        <taxon>Desulfobacteria</taxon>
        <taxon>Desulfobacterales</taxon>
        <taxon>Desulfobacteraceae</taxon>
        <taxon>Candidatus Magnetoglobus</taxon>
    </lineage>
</organism>
<protein>
    <recommendedName>
        <fullName evidence="3">Dockerin domain-containing protein</fullName>
    </recommendedName>
</protein>
<dbReference type="AlphaFoldDB" id="A0A1V1P4W4"/>
<name>A0A1V1P4W4_9BACT</name>
<evidence type="ECO:0008006" key="3">
    <source>
        <dbReference type="Google" id="ProtNLM"/>
    </source>
</evidence>
<dbReference type="InterPro" id="IPR036439">
    <property type="entry name" value="Dockerin_dom_sf"/>
</dbReference>
<evidence type="ECO:0000313" key="1">
    <source>
        <dbReference type="EMBL" id="ETR69833.1"/>
    </source>
</evidence>
<dbReference type="SUPFAM" id="SSF63446">
    <property type="entry name" value="Type I dockerin domain"/>
    <property type="match status" value="1"/>
</dbReference>
<dbReference type="Proteomes" id="UP000189670">
    <property type="component" value="Unassembled WGS sequence"/>
</dbReference>
<proteinExistence type="predicted"/>